<dbReference type="InterPro" id="IPR014550">
    <property type="entry name" value="UCP028704_OpgC"/>
</dbReference>
<evidence type="ECO:0000256" key="1">
    <source>
        <dbReference type="SAM" id="Phobius"/>
    </source>
</evidence>
<keyword evidence="1" id="KW-1133">Transmembrane helix</keyword>
<dbReference type="PANTHER" id="PTHR48098">
    <property type="entry name" value="ENTEROCHELIN ESTERASE-RELATED"/>
    <property type="match status" value="1"/>
</dbReference>
<reference evidence="2" key="1">
    <citation type="submission" date="2020-02" db="EMBL/GenBank/DDBJ databases">
        <authorList>
            <person name="Meier V. D."/>
        </authorList>
    </citation>
    <scope>NUCLEOTIDE SEQUENCE</scope>
    <source>
        <strain evidence="2">AVDCRST_MAG88</strain>
    </source>
</reference>
<accession>A0A6J4VF91</accession>
<dbReference type="Pfam" id="PF00756">
    <property type="entry name" value="Esterase"/>
    <property type="match status" value="1"/>
</dbReference>
<dbReference type="EMBL" id="CADCWM010000645">
    <property type="protein sequence ID" value="CAA9573973.1"/>
    <property type="molecule type" value="Genomic_DNA"/>
</dbReference>
<dbReference type="InterPro" id="IPR050583">
    <property type="entry name" value="Mycobacterial_A85_antigen"/>
</dbReference>
<dbReference type="SUPFAM" id="SSF53474">
    <property type="entry name" value="alpha/beta-Hydrolases"/>
    <property type="match status" value="1"/>
</dbReference>
<dbReference type="AlphaFoldDB" id="A0A6J4VF91"/>
<gene>
    <name evidence="2" type="ORF">AVDCRST_MAG88-2637</name>
</gene>
<feature type="transmembrane region" description="Helical" evidence="1">
    <location>
        <begin position="188"/>
        <end position="205"/>
    </location>
</feature>
<feature type="transmembrane region" description="Helical" evidence="1">
    <location>
        <begin position="161"/>
        <end position="181"/>
    </location>
</feature>
<organism evidence="2">
    <name type="scientific">uncultured Thermomicrobiales bacterium</name>
    <dbReference type="NCBI Taxonomy" id="1645740"/>
    <lineage>
        <taxon>Bacteria</taxon>
        <taxon>Pseudomonadati</taxon>
        <taxon>Thermomicrobiota</taxon>
        <taxon>Thermomicrobia</taxon>
        <taxon>Thermomicrobiales</taxon>
        <taxon>environmental samples</taxon>
    </lineage>
</organism>
<feature type="transmembrane region" description="Helical" evidence="1">
    <location>
        <begin position="260"/>
        <end position="277"/>
    </location>
</feature>
<dbReference type="InterPro" id="IPR029058">
    <property type="entry name" value="AB_hydrolase_fold"/>
</dbReference>
<feature type="transmembrane region" description="Helical" evidence="1">
    <location>
        <begin position="74"/>
        <end position="94"/>
    </location>
</feature>
<evidence type="ECO:0000313" key="2">
    <source>
        <dbReference type="EMBL" id="CAA9573973.1"/>
    </source>
</evidence>
<protein>
    <submittedName>
        <fullName evidence="2">Uncharacterized protein</fullName>
    </submittedName>
</protein>
<name>A0A6J4VF91_9BACT</name>
<dbReference type="Gene3D" id="3.40.50.1820">
    <property type="entry name" value="alpha/beta hydrolase"/>
    <property type="match status" value="1"/>
</dbReference>
<sequence length="799" mass="85115">METMLEGPALAPTAVGDRAGATRRWPAWRSWRYADDGGRDLRFDLLRGFAVFAMVADHVAGPSWLYALTGGNRFFVSAAEGFVFLSGIVVGIVYGGIARSHGLGAATAKLVQRAWTLYALAVWLAIGTAVLAAILDSPAAAPFAVAPARFIVEVVTLRRTFYLVDVLLLYLFALLVTPLALVALRRGWWWAVAGASWALWGAYQVDPHGWRLPWPIADNPVFGFAPWQVLFFTGLLLGYYRRWLGAAVAPRLRRLPLARWYPLPLLAGCGALVWLHATDAAAFNTLAPNGDAAAILDSWFDKSALPLPRLLASFLVFGAAWALVTHLWEPLRRLCGPFLLTLGQGALYAYAAHLVLAALVDFGAAQYWGRGAHGGFPDLAPGVNMVLQSGALGVLWVLTRHRFLQEVAKPLGRPPFVPVHRQFAGRPLWRPSDALLAVALVGMVAGSAALSQGRAGAAPAVVTITATQAPPDRAGTGDRAHAGAAPAVSTVTAPRRIAGTVTPQAPTVDQVPTAAAHRSGVGTSATAVQEVATAVAVAAGETATGRARGYLQDAQFFSPTLGRAMPYGIYLPPGYDAGTARYPVLYMLHGIGGHYSEWVAYGLPETAERLLAGGRIQPLIIVFAQGDESYFANHAGGAGERWGDYLAFDLVGHIDATYRTIPQRAARAVGGLSMGGFGALHLAFTHPGVFGAAGAHSPALRTYEEAPAFLGDRATYAAVDPLALARGLDPAGAPKVWIDVGVEDDWAARTTTLKDELRARGIRPEYRETAGGHDPDYWKKNAGIYLRYYAAALTPEPAP</sequence>
<feature type="transmembrane region" description="Helical" evidence="1">
    <location>
        <begin position="221"/>
        <end position="240"/>
    </location>
</feature>
<keyword evidence="1" id="KW-0472">Membrane</keyword>
<feature type="transmembrane region" description="Helical" evidence="1">
    <location>
        <begin position="115"/>
        <end position="135"/>
    </location>
</feature>
<proteinExistence type="predicted"/>
<feature type="transmembrane region" description="Helical" evidence="1">
    <location>
        <begin position="340"/>
        <end position="359"/>
    </location>
</feature>
<keyword evidence="1" id="KW-0812">Transmembrane</keyword>
<dbReference type="Pfam" id="PF10129">
    <property type="entry name" value="OpgC_C"/>
    <property type="match status" value="1"/>
</dbReference>
<feature type="transmembrane region" description="Helical" evidence="1">
    <location>
        <begin position="310"/>
        <end position="328"/>
    </location>
</feature>
<dbReference type="InterPro" id="IPR000801">
    <property type="entry name" value="Esterase-like"/>
</dbReference>